<accession>A0A069DTF0</accession>
<dbReference type="PANTHER" id="PTHR47890:SF1">
    <property type="entry name" value="LD24308P"/>
    <property type="match status" value="1"/>
</dbReference>
<feature type="chain" id="PRO_5001660459" evidence="1">
    <location>
        <begin position="20"/>
        <end position="373"/>
    </location>
</feature>
<keyword evidence="1" id="KW-0732">Signal</keyword>
<feature type="non-terminal residue" evidence="2">
    <location>
        <position position="373"/>
    </location>
</feature>
<name>A0A069DTF0_9HEMI</name>
<organism evidence="2">
    <name type="scientific">Panstrongylus megistus</name>
    <dbReference type="NCBI Taxonomy" id="65343"/>
    <lineage>
        <taxon>Eukaryota</taxon>
        <taxon>Metazoa</taxon>
        <taxon>Ecdysozoa</taxon>
        <taxon>Arthropoda</taxon>
        <taxon>Hexapoda</taxon>
        <taxon>Insecta</taxon>
        <taxon>Pterygota</taxon>
        <taxon>Neoptera</taxon>
        <taxon>Paraneoptera</taxon>
        <taxon>Hemiptera</taxon>
        <taxon>Heteroptera</taxon>
        <taxon>Panheteroptera</taxon>
        <taxon>Cimicomorpha</taxon>
        <taxon>Reduviidae</taxon>
        <taxon>Triatominae</taxon>
        <taxon>Panstrongylus</taxon>
    </lineage>
</organism>
<sequence>MKIVLFIFIISLLSSSSGAISLQLIAKLFELIYSSTRGSWKLLEMIQQHPLTIVEIENKLLTKLTKISENIDIIVDRLDMVERDMLNKFNDIQSEIRYEIQMNSLIDNIADIETSYTLFKSYANQSLNGTIEKYTLKNFAQQTVSHSENSVYSKFLKIHILILGKEFGQLISREEFFDVMSNYLATESSQCYTTQSPAQLLTNMFILLQVTQYKAFLMIQYSWMLLRIYNKGDFIKESNILKSIFVEQIGDQTEALLKSLNGAKNSFWRCDPQIHVKEKTYTQVTNFLQGYIVNEVDINPGGTCWQNCAYYSNTKQYDCYENLFCATQPKCNGTILGCRYHYKDMWVCHSPPNTSRLYDYIQFDNDDIYGKET</sequence>
<dbReference type="InterPro" id="IPR032062">
    <property type="entry name" value="DUF4803"/>
</dbReference>
<dbReference type="PANTHER" id="PTHR47890">
    <property type="entry name" value="LD24308P"/>
    <property type="match status" value="1"/>
</dbReference>
<dbReference type="EMBL" id="GBGD01001853">
    <property type="protein sequence ID" value="JAC87036.1"/>
    <property type="molecule type" value="mRNA"/>
</dbReference>
<evidence type="ECO:0000256" key="1">
    <source>
        <dbReference type="SAM" id="SignalP"/>
    </source>
</evidence>
<dbReference type="Pfam" id="PF16061">
    <property type="entry name" value="DUF4803"/>
    <property type="match status" value="1"/>
</dbReference>
<reference evidence="2" key="1">
    <citation type="journal article" date="2015" name="J. Med. Entomol.">
        <title>A Deep Insight Into the Sialotranscriptome of the Chagas Disease Vector, Panstrongylus megistus (Hemiptera: Heteroptera).</title>
        <authorList>
            <person name="Ribeiro J.M."/>
            <person name="Schwarz A."/>
            <person name="Francischetti I.M."/>
        </authorList>
    </citation>
    <scope>NUCLEOTIDE SEQUENCE</scope>
    <source>
        <tissue evidence="2">Salivary glands</tissue>
    </source>
</reference>
<feature type="signal peptide" evidence="1">
    <location>
        <begin position="1"/>
        <end position="19"/>
    </location>
</feature>
<dbReference type="AlphaFoldDB" id="A0A069DTF0"/>
<evidence type="ECO:0000313" key="2">
    <source>
        <dbReference type="EMBL" id="JAC87036.1"/>
    </source>
</evidence>
<protein>
    <submittedName>
        <fullName evidence="2">Putative conserved secreted protein</fullName>
    </submittedName>
</protein>
<proteinExistence type="evidence at transcript level"/>